<evidence type="ECO:0000313" key="3">
    <source>
        <dbReference type="EMBL" id="QNP53667.1"/>
    </source>
</evidence>
<dbReference type="Pfam" id="PF14730">
    <property type="entry name" value="DUF4468"/>
    <property type="match status" value="1"/>
</dbReference>
<gene>
    <name evidence="3" type="ORF">H9L05_09045</name>
</gene>
<dbReference type="Gene3D" id="3.30.530.80">
    <property type="match status" value="1"/>
</dbReference>
<feature type="domain" description="DUF4468" evidence="2">
    <location>
        <begin position="33"/>
        <end position="121"/>
    </location>
</feature>
<feature type="chain" id="PRO_5028942080" evidence="1">
    <location>
        <begin position="23"/>
        <end position="195"/>
    </location>
</feature>
<keyword evidence="1" id="KW-0732">Signal</keyword>
<name>A0A7H0GZF1_9BACT</name>
<dbReference type="AlphaFoldDB" id="A0A7H0GZF1"/>
<evidence type="ECO:0000259" key="2">
    <source>
        <dbReference type="Pfam" id="PF14730"/>
    </source>
</evidence>
<accession>A0A7H0GZF1</accession>
<protein>
    <submittedName>
        <fullName evidence="3">DUF4468 domain-containing protein</fullName>
    </submittedName>
</protein>
<proteinExistence type="predicted"/>
<evidence type="ECO:0000256" key="1">
    <source>
        <dbReference type="SAM" id="SignalP"/>
    </source>
</evidence>
<evidence type="ECO:0000313" key="4">
    <source>
        <dbReference type="Proteomes" id="UP000516093"/>
    </source>
</evidence>
<dbReference type="EMBL" id="CP060784">
    <property type="protein sequence ID" value="QNP53667.1"/>
    <property type="molecule type" value="Genomic_DNA"/>
</dbReference>
<feature type="signal peptide" evidence="1">
    <location>
        <begin position="1"/>
        <end position="22"/>
    </location>
</feature>
<sequence>MKKIIVALLVSGLSLFSSATQAQGIAPTAPIEYSEKVHVEDSNSVTLYQHALSWTQEKFPYNPKSNVQANPEAKEISLTGTSKIKMAAAKASGPEQARILHFNFRFGITEQGYSYTVGTFRVVPDEKEPAVTVPLEDYIKQLSEERTNARTRNDRRVTAQANAVASDVASAFRSYMNSQPVVKDGEVGLPTDGEE</sequence>
<keyword evidence="4" id="KW-1185">Reference proteome</keyword>
<dbReference type="KEGG" id="hqi:H9L05_09045"/>
<reference evidence="3 4" key="1">
    <citation type="submission" date="2020-08" db="EMBL/GenBank/DDBJ databases">
        <title>Genome sequence of Hymenobacter qilianensis JCM 19763T.</title>
        <authorList>
            <person name="Hyun D.-W."/>
            <person name="Bae J.-W."/>
        </authorList>
    </citation>
    <scope>NUCLEOTIDE SEQUENCE [LARGE SCALE GENOMIC DNA]</scope>
    <source>
        <strain evidence="3 4">JCM 19763</strain>
    </source>
</reference>
<dbReference type="Proteomes" id="UP000516093">
    <property type="component" value="Chromosome"/>
</dbReference>
<organism evidence="3 4">
    <name type="scientific">Hymenobacter qilianensis</name>
    <dbReference type="NCBI Taxonomy" id="1385715"/>
    <lineage>
        <taxon>Bacteria</taxon>
        <taxon>Pseudomonadati</taxon>
        <taxon>Bacteroidota</taxon>
        <taxon>Cytophagia</taxon>
        <taxon>Cytophagales</taxon>
        <taxon>Hymenobacteraceae</taxon>
        <taxon>Hymenobacter</taxon>
    </lineage>
</organism>
<dbReference type="RefSeq" id="WP_187733876.1">
    <property type="nucleotide sequence ID" value="NZ_BMFN01000001.1"/>
</dbReference>
<dbReference type="InterPro" id="IPR027823">
    <property type="entry name" value="DUF4468"/>
</dbReference>